<keyword evidence="2" id="KW-1133">Transmembrane helix</keyword>
<evidence type="ECO:0000313" key="4">
    <source>
        <dbReference type="Proteomes" id="UP001286313"/>
    </source>
</evidence>
<evidence type="ECO:0000256" key="2">
    <source>
        <dbReference type="SAM" id="Phobius"/>
    </source>
</evidence>
<feature type="transmembrane region" description="Helical" evidence="2">
    <location>
        <begin position="113"/>
        <end position="138"/>
    </location>
</feature>
<feature type="region of interest" description="Disordered" evidence="1">
    <location>
        <begin position="1"/>
        <end position="47"/>
    </location>
</feature>
<dbReference type="GO" id="GO:0002028">
    <property type="term" value="P:regulation of sodium ion transport"/>
    <property type="evidence" value="ECO:0007669"/>
    <property type="project" value="TreeGrafter"/>
</dbReference>
<dbReference type="PANTHER" id="PTHR12335">
    <property type="entry name" value="TIPE PROTEIN TEMPERATURE-INDUCED PARALYTIC E"/>
    <property type="match status" value="1"/>
</dbReference>
<dbReference type="GO" id="GO:0005886">
    <property type="term" value="C:plasma membrane"/>
    <property type="evidence" value="ECO:0007669"/>
    <property type="project" value="TreeGrafter"/>
</dbReference>
<organism evidence="3 4">
    <name type="scientific">Petrolisthes cinctipes</name>
    <name type="common">Flat porcelain crab</name>
    <dbReference type="NCBI Taxonomy" id="88211"/>
    <lineage>
        <taxon>Eukaryota</taxon>
        <taxon>Metazoa</taxon>
        <taxon>Ecdysozoa</taxon>
        <taxon>Arthropoda</taxon>
        <taxon>Crustacea</taxon>
        <taxon>Multicrustacea</taxon>
        <taxon>Malacostraca</taxon>
        <taxon>Eumalacostraca</taxon>
        <taxon>Eucarida</taxon>
        <taxon>Decapoda</taxon>
        <taxon>Pleocyemata</taxon>
        <taxon>Anomura</taxon>
        <taxon>Galatheoidea</taxon>
        <taxon>Porcellanidae</taxon>
        <taxon>Petrolisthes</taxon>
    </lineage>
</organism>
<dbReference type="Pfam" id="PF16972">
    <property type="entry name" value="TipE"/>
    <property type="match status" value="1"/>
</dbReference>
<feature type="compositionally biased region" description="Low complexity" evidence="1">
    <location>
        <begin position="12"/>
        <end position="25"/>
    </location>
</feature>
<gene>
    <name evidence="3" type="ORF">Pcinc_018215</name>
</gene>
<evidence type="ECO:0000313" key="3">
    <source>
        <dbReference type="EMBL" id="KAK3877036.1"/>
    </source>
</evidence>
<feature type="transmembrane region" description="Helical" evidence="2">
    <location>
        <begin position="313"/>
        <end position="334"/>
    </location>
</feature>
<dbReference type="PANTHER" id="PTHR12335:SF6">
    <property type="entry name" value="PROTEIN TIPE"/>
    <property type="match status" value="1"/>
</dbReference>
<feature type="compositionally biased region" description="Polar residues" evidence="1">
    <location>
        <begin position="1"/>
        <end position="10"/>
    </location>
</feature>
<dbReference type="InterPro" id="IPR031578">
    <property type="entry name" value="TipE"/>
</dbReference>
<keyword evidence="2" id="KW-0472">Membrane</keyword>
<reference evidence="3" key="1">
    <citation type="submission" date="2023-10" db="EMBL/GenBank/DDBJ databases">
        <title>Genome assemblies of two species of porcelain crab, Petrolisthes cinctipes and Petrolisthes manimaculis (Anomura: Porcellanidae).</title>
        <authorList>
            <person name="Angst P."/>
        </authorList>
    </citation>
    <scope>NUCLEOTIDE SEQUENCE</scope>
    <source>
        <strain evidence="3">PB745_01</strain>
        <tissue evidence="3">Gill</tissue>
    </source>
</reference>
<evidence type="ECO:0000256" key="1">
    <source>
        <dbReference type="SAM" id="MobiDB-lite"/>
    </source>
</evidence>
<accession>A0AAE1FP20</accession>
<name>A0AAE1FP20_PETCI</name>
<dbReference type="Proteomes" id="UP001286313">
    <property type="component" value="Unassembled WGS sequence"/>
</dbReference>
<comment type="caution">
    <text evidence="3">The sequence shown here is derived from an EMBL/GenBank/DDBJ whole genome shotgun (WGS) entry which is preliminary data.</text>
</comment>
<keyword evidence="4" id="KW-1185">Reference proteome</keyword>
<evidence type="ECO:0008006" key="5">
    <source>
        <dbReference type="Google" id="ProtNLM"/>
    </source>
</evidence>
<proteinExistence type="predicted"/>
<dbReference type="GO" id="GO:0017080">
    <property type="term" value="F:sodium channel regulator activity"/>
    <property type="evidence" value="ECO:0007669"/>
    <property type="project" value="TreeGrafter"/>
</dbReference>
<sequence length="343" mass="38441">MVDNSSSQSGVLLLPTLPNLPSTSSSHEDLEYPLQPRSSPVQQFVPPSLTTKLSEERMEKPSKTEQDIPTIDNLESLVDQAQLDAGKKALRLLLKERKSKKNKKASCASLMKVNITVLAGLMIVLGLFTLLFLVPMTIDPALATLTYNFHSAPVLCMTTFAERVIGLTNISWCSCTEGCTKDVYNCTQITVVYRNCSLRNDTTVENDECDVNVNSSLPNNIDNTNTNTEDEEKVITSYIDSDYWDVLNASLFINVKGCGYPPYVDCDTFFDDYGKPGRRFWCYYSEVNKSIVMPKYDPQAAQLDLVNSLGWTVGVQLLGVFIIIVLHCPFKYWIQKCISFTKK</sequence>
<protein>
    <recommendedName>
        <fullName evidence="5">Protein tipE</fullName>
    </recommendedName>
</protein>
<dbReference type="EMBL" id="JAWQEG010001732">
    <property type="protein sequence ID" value="KAK3877036.1"/>
    <property type="molecule type" value="Genomic_DNA"/>
</dbReference>
<dbReference type="AlphaFoldDB" id="A0AAE1FP20"/>
<keyword evidence="2" id="KW-0812">Transmembrane</keyword>